<sequence>MKTLSIGGRFTLIKSVLGSLPIYHMSLFRVPLQVLRKMESIRGRFFNGITQNGTKHSWVKWKNVLTSIQNGGLGVSSLFALNRALLFKWVWRFLSYQSCLWSKVIKGIHGNDGNLGRKVSNQHPSLWLDIIKEVNLLRNRGIDLMSFLQRKMGNGEESLFWNDKWRGDNTLKVSFPRVYLLETQKHITVAHKLSHSELSSSFRRMPRSGIEEAQYKHLIESVQGVSLTNAKDSCRWTLEGSGEFSISSTRKYIDDQTLVVVSSKTRWIKEVPIKVNILAWKVKINGLPTRLNLSKRGIDIDSILCPICEQHVESVSHTFFTCQLSREIFRKILRWWEIDVTNISCYEEWLHWLVNIRISSNHKKLLEGVCFVLWWHVWQFRNKSIFGPSRPLKAVLLDEPKEGDIGLLKLAFITVGIHMVEDAYPACCLSVVSNPISYTEIKPEGKWGTSPPAGSGAGPSSITVGATTTTRQAQRPLESGRDHVKRIFKDMSGTRFCFITANLVPHQQTKHIEIDIHFVCDMVARGQVRVLHEPSRYQFADIFTKGLLYALFEEFRTCLSVRPSPAQTAGEC</sequence>
<protein>
    <submittedName>
        <fullName evidence="3">RNA-directed DNA polymerase, eukaryota, reverse transcriptase zinc-binding domain protein</fullName>
    </submittedName>
</protein>
<name>A0ABQ5CVJ2_9ASTR</name>
<dbReference type="EMBL" id="BQNB010014630">
    <property type="protein sequence ID" value="GJT30502.1"/>
    <property type="molecule type" value="Genomic_DNA"/>
</dbReference>
<reference evidence="3" key="1">
    <citation type="journal article" date="2022" name="Int. J. Mol. Sci.">
        <title>Draft Genome of Tanacetum Coccineum: Genomic Comparison of Closely Related Tanacetum-Family Plants.</title>
        <authorList>
            <person name="Yamashiro T."/>
            <person name="Shiraishi A."/>
            <person name="Nakayama K."/>
            <person name="Satake H."/>
        </authorList>
    </citation>
    <scope>NUCLEOTIDE SEQUENCE</scope>
</reference>
<feature type="compositionally biased region" description="Polar residues" evidence="1">
    <location>
        <begin position="462"/>
        <end position="473"/>
    </location>
</feature>
<keyword evidence="3" id="KW-0695">RNA-directed DNA polymerase</keyword>
<feature type="region of interest" description="Disordered" evidence="1">
    <location>
        <begin position="443"/>
        <end position="480"/>
    </location>
</feature>
<dbReference type="InterPro" id="IPR026960">
    <property type="entry name" value="RVT-Znf"/>
</dbReference>
<dbReference type="GO" id="GO:0003964">
    <property type="term" value="F:RNA-directed DNA polymerase activity"/>
    <property type="evidence" value="ECO:0007669"/>
    <property type="project" value="UniProtKB-KW"/>
</dbReference>
<organism evidence="3 4">
    <name type="scientific">Tanacetum coccineum</name>
    <dbReference type="NCBI Taxonomy" id="301880"/>
    <lineage>
        <taxon>Eukaryota</taxon>
        <taxon>Viridiplantae</taxon>
        <taxon>Streptophyta</taxon>
        <taxon>Embryophyta</taxon>
        <taxon>Tracheophyta</taxon>
        <taxon>Spermatophyta</taxon>
        <taxon>Magnoliopsida</taxon>
        <taxon>eudicotyledons</taxon>
        <taxon>Gunneridae</taxon>
        <taxon>Pentapetalae</taxon>
        <taxon>asterids</taxon>
        <taxon>campanulids</taxon>
        <taxon>Asterales</taxon>
        <taxon>Asteraceae</taxon>
        <taxon>Asteroideae</taxon>
        <taxon>Anthemideae</taxon>
        <taxon>Anthemidinae</taxon>
        <taxon>Tanacetum</taxon>
    </lineage>
</organism>
<proteinExistence type="predicted"/>
<keyword evidence="3" id="KW-0808">Transferase</keyword>
<gene>
    <name evidence="3" type="ORF">Tco_0910777</name>
</gene>
<evidence type="ECO:0000313" key="4">
    <source>
        <dbReference type="Proteomes" id="UP001151760"/>
    </source>
</evidence>
<dbReference type="PANTHER" id="PTHR33116:SF79">
    <property type="entry name" value="REVERSE TRANSCRIPTASE DOMAIN, ZINC FINGER, CCHC-TYPE-RELATED"/>
    <property type="match status" value="1"/>
</dbReference>
<accession>A0ABQ5CVJ2</accession>
<comment type="caution">
    <text evidence="3">The sequence shown here is derived from an EMBL/GenBank/DDBJ whole genome shotgun (WGS) entry which is preliminary data.</text>
</comment>
<keyword evidence="4" id="KW-1185">Reference proteome</keyword>
<evidence type="ECO:0000313" key="3">
    <source>
        <dbReference type="EMBL" id="GJT30502.1"/>
    </source>
</evidence>
<dbReference type="PANTHER" id="PTHR33116">
    <property type="entry name" value="REVERSE TRANSCRIPTASE ZINC-BINDING DOMAIN-CONTAINING PROTEIN-RELATED-RELATED"/>
    <property type="match status" value="1"/>
</dbReference>
<keyword evidence="3" id="KW-0548">Nucleotidyltransferase</keyword>
<evidence type="ECO:0000259" key="2">
    <source>
        <dbReference type="Pfam" id="PF13966"/>
    </source>
</evidence>
<reference evidence="3" key="2">
    <citation type="submission" date="2022-01" db="EMBL/GenBank/DDBJ databases">
        <authorList>
            <person name="Yamashiro T."/>
            <person name="Shiraishi A."/>
            <person name="Satake H."/>
            <person name="Nakayama K."/>
        </authorList>
    </citation>
    <scope>NUCLEOTIDE SEQUENCE</scope>
</reference>
<feature type="compositionally biased region" description="Low complexity" evidence="1">
    <location>
        <begin position="450"/>
        <end position="461"/>
    </location>
</feature>
<dbReference type="Pfam" id="PF13966">
    <property type="entry name" value="zf-RVT"/>
    <property type="match status" value="1"/>
</dbReference>
<dbReference type="Proteomes" id="UP001151760">
    <property type="component" value="Unassembled WGS sequence"/>
</dbReference>
<feature type="domain" description="Reverse transcriptase zinc-binding" evidence="2">
    <location>
        <begin position="244"/>
        <end position="328"/>
    </location>
</feature>
<evidence type="ECO:0000256" key="1">
    <source>
        <dbReference type="SAM" id="MobiDB-lite"/>
    </source>
</evidence>